<evidence type="ECO:0000313" key="2">
    <source>
        <dbReference type="EMBL" id="CBH95995.1"/>
    </source>
</evidence>
<accession>E6PM43</accession>
<evidence type="ECO:0000259" key="1">
    <source>
        <dbReference type="SMART" id="SM00966"/>
    </source>
</evidence>
<sequence length="84" mass="9436">MELHIAKWGNSLALRLPAKLVRELGVAEGSSLSTQELGQRLLALQEKDAQGVTQTRKALVDALRELHQRMPMTRPVSKDELSRY</sequence>
<dbReference type="SMART" id="SM00966">
    <property type="entry name" value="SpoVT_AbrB"/>
    <property type="match status" value="1"/>
</dbReference>
<feature type="domain" description="SpoVT-AbrB" evidence="1">
    <location>
        <begin position="6"/>
        <end position="50"/>
    </location>
</feature>
<organism evidence="2">
    <name type="scientific">mine drainage metagenome</name>
    <dbReference type="NCBI Taxonomy" id="410659"/>
    <lineage>
        <taxon>unclassified sequences</taxon>
        <taxon>metagenomes</taxon>
        <taxon>ecological metagenomes</taxon>
    </lineage>
</organism>
<dbReference type="AlphaFoldDB" id="E6PM43"/>
<gene>
    <name evidence="2" type="ORF">CARN2_0984</name>
</gene>
<protein>
    <submittedName>
        <fullName evidence="2">Putative Transcriptional regulator/antitoxin,MazE</fullName>
    </submittedName>
</protein>
<proteinExistence type="predicted"/>
<dbReference type="Gene3D" id="2.10.260.10">
    <property type="match status" value="1"/>
</dbReference>
<dbReference type="Pfam" id="PF04014">
    <property type="entry name" value="MazE_antitoxin"/>
    <property type="match status" value="1"/>
</dbReference>
<dbReference type="InterPro" id="IPR037914">
    <property type="entry name" value="SpoVT-AbrB_sf"/>
</dbReference>
<name>E6PM43_9ZZZZ</name>
<dbReference type="SUPFAM" id="SSF89447">
    <property type="entry name" value="AbrB/MazE/MraZ-like"/>
    <property type="match status" value="1"/>
</dbReference>
<dbReference type="InterPro" id="IPR007159">
    <property type="entry name" value="SpoVT-AbrB_dom"/>
</dbReference>
<dbReference type="EMBL" id="CABM01000017">
    <property type="protein sequence ID" value="CBH95995.1"/>
    <property type="molecule type" value="Genomic_DNA"/>
</dbReference>
<reference evidence="2" key="1">
    <citation type="submission" date="2009-10" db="EMBL/GenBank/DDBJ databases">
        <title>Diversity of trophic interactions inside an arsenic-rich microbial ecosystem.</title>
        <authorList>
            <person name="Bertin P.N."/>
            <person name="Heinrich-Salmeron A."/>
            <person name="Pelletier E."/>
            <person name="Goulhen-Chollet F."/>
            <person name="Arsene-Ploetze F."/>
            <person name="Gallien S."/>
            <person name="Calteau A."/>
            <person name="Vallenet D."/>
            <person name="Casiot C."/>
            <person name="Chane-Woon-Ming B."/>
            <person name="Giloteaux L."/>
            <person name="Barakat M."/>
            <person name="Bonnefoy V."/>
            <person name="Bruneel O."/>
            <person name="Chandler M."/>
            <person name="Cleiss J."/>
            <person name="Duran R."/>
            <person name="Elbaz-Poulichet F."/>
            <person name="Fonknechten N."/>
            <person name="Lauga B."/>
            <person name="Mornico D."/>
            <person name="Ortet P."/>
            <person name="Schaeffer C."/>
            <person name="Siguier P."/>
            <person name="Alexander Thil Smith A."/>
            <person name="Van Dorsselaer A."/>
            <person name="Weissenbach J."/>
            <person name="Medigue C."/>
            <person name="Le Paslier D."/>
        </authorList>
    </citation>
    <scope>NUCLEOTIDE SEQUENCE</scope>
</reference>
<comment type="caution">
    <text evidence="2">The sequence shown here is derived from an EMBL/GenBank/DDBJ whole genome shotgun (WGS) entry which is preliminary data.</text>
</comment>
<dbReference type="GO" id="GO:0003677">
    <property type="term" value="F:DNA binding"/>
    <property type="evidence" value="ECO:0007669"/>
    <property type="project" value="InterPro"/>
</dbReference>